<evidence type="ECO:0000256" key="1">
    <source>
        <dbReference type="SAM" id="MobiDB-lite"/>
    </source>
</evidence>
<feature type="region of interest" description="Disordered" evidence="1">
    <location>
        <begin position="1"/>
        <end position="21"/>
    </location>
</feature>
<sequence>MLYPAPGGGLWGRKSATGVPRPDVPNAMKALLCLPRGRRARMGMKTAGPVCHGWPAVGGGFGVAQPPQFENPSNAFRLWQLLRCCGAGEGDERGGGGFGDLRPFWGTQGEPERGNLFFREDDPRQILGGGKTFYTERQSRWPKGRQVYRSKICFPFPDFSFAKKI</sequence>
<feature type="compositionally biased region" description="Gly residues" evidence="1">
    <location>
        <begin position="1"/>
        <end position="11"/>
    </location>
</feature>
<evidence type="ECO:0000313" key="2">
    <source>
        <dbReference type="EMBL" id="GFY69881.1"/>
    </source>
</evidence>
<comment type="caution">
    <text evidence="2">The sequence shown here is derived from an EMBL/GenBank/DDBJ whole genome shotgun (WGS) entry which is preliminary data.</text>
</comment>
<proteinExistence type="predicted"/>
<name>A0A8X6YBP4_9ARAC</name>
<protein>
    <submittedName>
        <fullName evidence="2">Uncharacterized protein</fullName>
    </submittedName>
</protein>
<accession>A0A8X6YBP4</accession>
<reference evidence="2" key="1">
    <citation type="submission" date="2020-08" db="EMBL/GenBank/DDBJ databases">
        <title>Multicomponent nature underlies the extraordinary mechanical properties of spider dragline silk.</title>
        <authorList>
            <person name="Kono N."/>
            <person name="Nakamura H."/>
            <person name="Mori M."/>
            <person name="Yoshida Y."/>
            <person name="Ohtoshi R."/>
            <person name="Malay A.D."/>
            <person name="Moran D.A.P."/>
            <person name="Tomita M."/>
            <person name="Numata K."/>
            <person name="Arakawa K."/>
        </authorList>
    </citation>
    <scope>NUCLEOTIDE SEQUENCE</scope>
</reference>
<dbReference type="Proteomes" id="UP000886998">
    <property type="component" value="Unassembled WGS sequence"/>
</dbReference>
<dbReference type="EMBL" id="BMAV01017862">
    <property type="protein sequence ID" value="GFY69881.1"/>
    <property type="molecule type" value="Genomic_DNA"/>
</dbReference>
<dbReference type="AlphaFoldDB" id="A0A8X6YBP4"/>
<keyword evidence="3" id="KW-1185">Reference proteome</keyword>
<gene>
    <name evidence="2" type="ORF">TNIN_24131</name>
</gene>
<organism evidence="2 3">
    <name type="scientific">Trichonephila inaurata madagascariensis</name>
    <dbReference type="NCBI Taxonomy" id="2747483"/>
    <lineage>
        <taxon>Eukaryota</taxon>
        <taxon>Metazoa</taxon>
        <taxon>Ecdysozoa</taxon>
        <taxon>Arthropoda</taxon>
        <taxon>Chelicerata</taxon>
        <taxon>Arachnida</taxon>
        <taxon>Araneae</taxon>
        <taxon>Araneomorphae</taxon>
        <taxon>Entelegynae</taxon>
        <taxon>Araneoidea</taxon>
        <taxon>Nephilidae</taxon>
        <taxon>Trichonephila</taxon>
        <taxon>Trichonephila inaurata</taxon>
    </lineage>
</organism>
<evidence type="ECO:0000313" key="3">
    <source>
        <dbReference type="Proteomes" id="UP000886998"/>
    </source>
</evidence>